<dbReference type="OrthoDB" id="10264904at2759"/>
<evidence type="ECO:0000313" key="3">
    <source>
        <dbReference type="RefSeq" id="XP_034244627.1"/>
    </source>
</evidence>
<gene>
    <name evidence="2 3" type="primary">LOC117647165</name>
</gene>
<name>A0A6P8Z4D3_THRPL</name>
<dbReference type="RefSeq" id="XP_034244627.1">
    <property type="nucleotide sequence ID" value="XM_034388736.1"/>
</dbReference>
<proteinExistence type="predicted"/>
<protein>
    <submittedName>
        <fullName evidence="2 3">Uncharacterized protein LOC117647165 isoform X1</fullName>
    </submittedName>
</protein>
<reference evidence="2 3" key="1">
    <citation type="submission" date="2025-04" db="UniProtKB">
        <authorList>
            <consortium name="RefSeq"/>
        </authorList>
    </citation>
    <scope>IDENTIFICATION</scope>
    <source>
        <tissue evidence="2 3">Total insect</tissue>
    </source>
</reference>
<evidence type="ECO:0000313" key="2">
    <source>
        <dbReference type="RefSeq" id="XP_034244626.1"/>
    </source>
</evidence>
<dbReference type="KEGG" id="tpal:117647165"/>
<evidence type="ECO:0000313" key="1">
    <source>
        <dbReference type="Proteomes" id="UP000515158"/>
    </source>
</evidence>
<organism evidence="2">
    <name type="scientific">Thrips palmi</name>
    <name type="common">Melon thrips</name>
    <dbReference type="NCBI Taxonomy" id="161013"/>
    <lineage>
        <taxon>Eukaryota</taxon>
        <taxon>Metazoa</taxon>
        <taxon>Ecdysozoa</taxon>
        <taxon>Arthropoda</taxon>
        <taxon>Hexapoda</taxon>
        <taxon>Insecta</taxon>
        <taxon>Pterygota</taxon>
        <taxon>Neoptera</taxon>
        <taxon>Paraneoptera</taxon>
        <taxon>Thysanoptera</taxon>
        <taxon>Terebrantia</taxon>
        <taxon>Thripoidea</taxon>
        <taxon>Thripidae</taxon>
        <taxon>Thrips</taxon>
    </lineage>
</organism>
<accession>A0A6P8Z4D3</accession>
<dbReference type="GeneID" id="117647165"/>
<sequence length="432" mass="47626">MSEGSAALRASWLGRIMAQARLRNMQCPLVWTTAASFDGVLEDKLRDLVTLAPSAWDAVVRDLVRVSRMMHTSTGSLDDIKATLSRCFELVHRPRRTSPSDEPCAIVDEYRTALLHALDTTFLMVACVFDRKNLEEVPATEHVPKYESMDVKTKSAIWAIRAQVKLTCYLDGLHRSAGPLCSASLTVSLPPGLGTDEAPVMRPPSLMDALLAASRAKDMLPSEGHWKALYGDMLPDDNPRKLTLLRNAARARRSPFTLTCLSRYLYKLGDHAAFDLCADALVEWPRSVHANVSYVLMYLSCSVPGKLSRCLAEQCLLRLQRLTPACVFVQGLALQLRLQAAEENSYLGGGDAGGVAPLRPRPFSPTDHEAIHKALEMYVGDGEPWSMVRREPCGRVQLDKCNCVCSGDCAYLTYKEHGTLLAGDKPLACYAE</sequence>
<dbReference type="AlphaFoldDB" id="A0A6P8Z4D3"/>
<dbReference type="RefSeq" id="XP_034244626.1">
    <property type="nucleotide sequence ID" value="XM_034388735.1"/>
</dbReference>
<dbReference type="Proteomes" id="UP000515158">
    <property type="component" value="Unplaced"/>
</dbReference>
<keyword evidence="1" id="KW-1185">Reference proteome</keyword>